<evidence type="ECO:0000256" key="5">
    <source>
        <dbReference type="ARBA" id="ARBA00023235"/>
    </source>
</evidence>
<dbReference type="GO" id="GO:0046872">
    <property type="term" value="F:metal ion binding"/>
    <property type="evidence" value="ECO:0007669"/>
    <property type="project" value="UniProtKB-KW"/>
</dbReference>
<reference evidence="8" key="1">
    <citation type="journal article" date="2014" name="Front. Microbiol.">
        <title>High frequency of phylogenetically diverse reductive dehalogenase-homologous genes in deep subseafloor sedimentary metagenomes.</title>
        <authorList>
            <person name="Kawai M."/>
            <person name="Futagami T."/>
            <person name="Toyoda A."/>
            <person name="Takaki Y."/>
            <person name="Nishi S."/>
            <person name="Hori S."/>
            <person name="Arai W."/>
            <person name="Tsubouchi T."/>
            <person name="Morono Y."/>
            <person name="Uchiyama I."/>
            <person name="Ito T."/>
            <person name="Fujiyama A."/>
            <person name="Inagaki F."/>
            <person name="Takami H."/>
        </authorList>
    </citation>
    <scope>NUCLEOTIDE SEQUENCE</scope>
    <source>
        <strain evidence="8">Expedition CK06-06</strain>
    </source>
</reference>
<dbReference type="Pfam" id="PF02880">
    <property type="entry name" value="PGM_PMM_III"/>
    <property type="match status" value="1"/>
</dbReference>
<dbReference type="PANTHER" id="PTHR43771">
    <property type="entry name" value="PHOSPHOMANNOMUTASE"/>
    <property type="match status" value="1"/>
</dbReference>
<evidence type="ECO:0000259" key="6">
    <source>
        <dbReference type="Pfam" id="PF00408"/>
    </source>
</evidence>
<keyword evidence="3" id="KW-0479">Metal-binding</keyword>
<evidence type="ECO:0000259" key="7">
    <source>
        <dbReference type="Pfam" id="PF02880"/>
    </source>
</evidence>
<evidence type="ECO:0008006" key="9">
    <source>
        <dbReference type="Google" id="ProtNLM"/>
    </source>
</evidence>
<dbReference type="AlphaFoldDB" id="X1T9D3"/>
<dbReference type="Gene3D" id="3.30.310.50">
    <property type="entry name" value="Alpha-D-phosphohexomutase, C-terminal domain"/>
    <property type="match status" value="1"/>
</dbReference>
<dbReference type="Pfam" id="PF00408">
    <property type="entry name" value="PGM_PMM_IV"/>
    <property type="match status" value="1"/>
</dbReference>
<keyword evidence="4" id="KW-0460">Magnesium</keyword>
<dbReference type="GO" id="GO:0005975">
    <property type="term" value="P:carbohydrate metabolic process"/>
    <property type="evidence" value="ECO:0007669"/>
    <property type="project" value="InterPro"/>
</dbReference>
<dbReference type="Gene3D" id="3.40.120.10">
    <property type="entry name" value="Alpha-D-Glucose-1,6-Bisphosphate, subunit A, domain 3"/>
    <property type="match status" value="2"/>
</dbReference>
<evidence type="ECO:0000256" key="1">
    <source>
        <dbReference type="ARBA" id="ARBA00001946"/>
    </source>
</evidence>
<name>X1T9D3_9ZZZZ</name>
<evidence type="ECO:0000313" key="8">
    <source>
        <dbReference type="EMBL" id="GAI87971.1"/>
    </source>
</evidence>
<evidence type="ECO:0000256" key="4">
    <source>
        <dbReference type="ARBA" id="ARBA00022842"/>
    </source>
</evidence>
<dbReference type="InterPro" id="IPR005843">
    <property type="entry name" value="A-D-PHexomutase_C"/>
</dbReference>
<protein>
    <recommendedName>
        <fullName evidence="9">Alpha-D-phosphohexomutase C-terminal domain-containing protein</fullName>
    </recommendedName>
</protein>
<dbReference type="SUPFAM" id="SSF55957">
    <property type="entry name" value="Phosphoglucomutase, C-terminal domain"/>
    <property type="match status" value="1"/>
</dbReference>
<keyword evidence="5" id="KW-0413">Isomerase</keyword>
<dbReference type="InterPro" id="IPR036900">
    <property type="entry name" value="A-D-PHexomutase_C_sf"/>
</dbReference>
<dbReference type="InterPro" id="IPR005846">
    <property type="entry name" value="A-D-PHexomutase_a/b/a-III"/>
</dbReference>
<evidence type="ECO:0000256" key="3">
    <source>
        <dbReference type="ARBA" id="ARBA00022723"/>
    </source>
</evidence>
<comment type="caution">
    <text evidence="8">The sequence shown here is derived from an EMBL/GenBank/DDBJ whole genome shotgun (WGS) entry which is preliminary data.</text>
</comment>
<dbReference type="GO" id="GO:0016868">
    <property type="term" value="F:intramolecular phosphotransferase activity"/>
    <property type="evidence" value="ECO:0007669"/>
    <property type="project" value="InterPro"/>
</dbReference>
<feature type="domain" description="Alpha-D-phosphohexomutase alpha/beta/alpha" evidence="7">
    <location>
        <begin position="34"/>
        <end position="128"/>
    </location>
</feature>
<dbReference type="SUPFAM" id="SSF53738">
    <property type="entry name" value="Phosphoglucomutase, first 3 domains"/>
    <property type="match status" value="2"/>
</dbReference>
<dbReference type="EMBL" id="BARW01007577">
    <property type="protein sequence ID" value="GAI87971.1"/>
    <property type="molecule type" value="Genomic_DNA"/>
</dbReference>
<comment type="cofactor">
    <cofactor evidence="1">
        <name>Mg(2+)</name>
        <dbReference type="ChEBI" id="CHEBI:18420"/>
    </cofactor>
</comment>
<dbReference type="InterPro" id="IPR016055">
    <property type="entry name" value="A-D-PHexomutase_a/b/a-I/II/III"/>
</dbReference>
<proteinExistence type="predicted"/>
<accession>X1T9D3</accession>
<organism evidence="8">
    <name type="scientific">marine sediment metagenome</name>
    <dbReference type="NCBI Taxonomy" id="412755"/>
    <lineage>
        <taxon>unclassified sequences</taxon>
        <taxon>metagenomes</taxon>
        <taxon>ecological metagenomes</taxon>
    </lineage>
</organism>
<keyword evidence="2" id="KW-0597">Phosphoprotein</keyword>
<feature type="domain" description="Alpha-D-phosphohexomutase C-terminal" evidence="6">
    <location>
        <begin position="161"/>
        <end position="202"/>
    </location>
</feature>
<dbReference type="PANTHER" id="PTHR43771:SF1">
    <property type="entry name" value="PHOSPHOMANNOMUTASE"/>
    <property type="match status" value="1"/>
</dbReference>
<gene>
    <name evidence="8" type="ORF">S12H4_15735</name>
</gene>
<sequence>MKATGEVGADLGIAHDGDGDRMMAVDDRGRFISGDKLLAIFAQALKAKEVVTTIDASMAIDEMGFSIRRTRVGDTYVSEELKNGGDFGGEPSGSWIFPGISLCPDGIYAAAQVVAIANRRKLSELVDSIPGYPLLRGDISSEGVVMSSLEPHLTAMKPLSVSNIDGIKLNFGDGWLLIRASGTEPKIRLTAEAKNETRAHQLYDNGIRAIKNCMESDK</sequence>
<evidence type="ECO:0000256" key="2">
    <source>
        <dbReference type="ARBA" id="ARBA00022553"/>
    </source>
</evidence>